<evidence type="ECO:0000313" key="1">
    <source>
        <dbReference type="EMBL" id="GIY10358.1"/>
    </source>
</evidence>
<dbReference type="Proteomes" id="UP001054837">
    <property type="component" value="Unassembled WGS sequence"/>
</dbReference>
<reference evidence="1 2" key="1">
    <citation type="submission" date="2021-06" db="EMBL/GenBank/DDBJ databases">
        <title>Caerostris darwini draft genome.</title>
        <authorList>
            <person name="Kono N."/>
            <person name="Arakawa K."/>
        </authorList>
    </citation>
    <scope>NUCLEOTIDE SEQUENCE [LARGE SCALE GENOMIC DNA]</scope>
</reference>
<name>A0AAV4QJX2_9ARAC</name>
<evidence type="ECO:0000313" key="2">
    <source>
        <dbReference type="Proteomes" id="UP001054837"/>
    </source>
</evidence>
<sequence length="143" mass="16448">MSISVSSINTSSNPNTQKVLSKIEKLHKHIDKLHFITNNKVEAFHKIEFFQEYDIASDQIPNIVGITKNFQNNVRKCSPPYSFQGNTEAGVRMTYNQPSISRRRFIEDKRSNISFLIDTCSDTFLISAILLEKKTNAYLDICR</sequence>
<proteinExistence type="predicted"/>
<keyword evidence="2" id="KW-1185">Reference proteome</keyword>
<dbReference type="EMBL" id="BPLQ01004737">
    <property type="protein sequence ID" value="GIY10358.1"/>
    <property type="molecule type" value="Genomic_DNA"/>
</dbReference>
<gene>
    <name evidence="1" type="ORF">CDAR_44491</name>
</gene>
<organism evidence="1 2">
    <name type="scientific">Caerostris darwini</name>
    <dbReference type="NCBI Taxonomy" id="1538125"/>
    <lineage>
        <taxon>Eukaryota</taxon>
        <taxon>Metazoa</taxon>
        <taxon>Ecdysozoa</taxon>
        <taxon>Arthropoda</taxon>
        <taxon>Chelicerata</taxon>
        <taxon>Arachnida</taxon>
        <taxon>Araneae</taxon>
        <taxon>Araneomorphae</taxon>
        <taxon>Entelegynae</taxon>
        <taxon>Araneoidea</taxon>
        <taxon>Araneidae</taxon>
        <taxon>Caerostris</taxon>
    </lineage>
</organism>
<accession>A0AAV4QJX2</accession>
<comment type="caution">
    <text evidence="1">The sequence shown here is derived from an EMBL/GenBank/DDBJ whole genome shotgun (WGS) entry which is preliminary data.</text>
</comment>
<dbReference type="AlphaFoldDB" id="A0AAV4QJX2"/>
<protein>
    <submittedName>
        <fullName evidence="1">Uncharacterized protein</fullName>
    </submittedName>
</protein>